<evidence type="ECO:0000256" key="4">
    <source>
        <dbReference type="ARBA" id="ARBA00023163"/>
    </source>
</evidence>
<dbReference type="GO" id="GO:0003700">
    <property type="term" value="F:DNA-binding transcription factor activity"/>
    <property type="evidence" value="ECO:0007669"/>
    <property type="project" value="InterPro"/>
</dbReference>
<dbReference type="InterPro" id="IPR036390">
    <property type="entry name" value="WH_DNA-bd_sf"/>
</dbReference>
<feature type="domain" description="HTH lysR-type" evidence="5">
    <location>
        <begin position="1"/>
        <end position="58"/>
    </location>
</feature>
<protein>
    <submittedName>
        <fullName evidence="6">LysR family transcriptional regulator</fullName>
    </submittedName>
</protein>
<evidence type="ECO:0000256" key="1">
    <source>
        <dbReference type="ARBA" id="ARBA00009437"/>
    </source>
</evidence>
<keyword evidence="4" id="KW-0804">Transcription</keyword>
<dbReference type="Pfam" id="PF00126">
    <property type="entry name" value="HTH_1"/>
    <property type="match status" value="1"/>
</dbReference>
<keyword evidence="3" id="KW-0238">DNA-binding</keyword>
<dbReference type="PROSITE" id="PS50931">
    <property type="entry name" value="HTH_LYSR"/>
    <property type="match status" value="1"/>
</dbReference>
<dbReference type="RefSeq" id="WP_048834971.1">
    <property type="nucleotide sequence ID" value="NZ_BJMU01000007.1"/>
</dbReference>
<dbReference type="Proteomes" id="UP000317617">
    <property type="component" value="Unassembled WGS sequence"/>
</dbReference>
<dbReference type="GO" id="GO:0032993">
    <property type="term" value="C:protein-DNA complex"/>
    <property type="evidence" value="ECO:0007669"/>
    <property type="project" value="TreeGrafter"/>
</dbReference>
<dbReference type="Pfam" id="PF03466">
    <property type="entry name" value="LysR_substrate"/>
    <property type="match status" value="1"/>
</dbReference>
<evidence type="ECO:0000256" key="3">
    <source>
        <dbReference type="ARBA" id="ARBA00023125"/>
    </source>
</evidence>
<proteinExistence type="inferred from homology"/>
<dbReference type="PANTHER" id="PTHR30346">
    <property type="entry name" value="TRANSCRIPTIONAL DUAL REGULATOR HCAR-RELATED"/>
    <property type="match status" value="1"/>
</dbReference>
<dbReference type="CDD" id="cd08414">
    <property type="entry name" value="PBP2_LTTR_aromatics_like"/>
    <property type="match status" value="1"/>
</dbReference>
<dbReference type="Gene3D" id="1.10.10.10">
    <property type="entry name" value="Winged helix-like DNA-binding domain superfamily/Winged helix DNA-binding domain"/>
    <property type="match status" value="1"/>
</dbReference>
<comment type="similarity">
    <text evidence="1">Belongs to the LysR transcriptional regulatory family.</text>
</comment>
<dbReference type="InterPro" id="IPR036388">
    <property type="entry name" value="WH-like_DNA-bd_sf"/>
</dbReference>
<dbReference type="InterPro" id="IPR000847">
    <property type="entry name" value="LysR_HTH_N"/>
</dbReference>
<organism evidence="6 7">
    <name type="scientific">Acetobacter orleanensis</name>
    <dbReference type="NCBI Taxonomy" id="104099"/>
    <lineage>
        <taxon>Bacteria</taxon>
        <taxon>Pseudomonadati</taxon>
        <taxon>Pseudomonadota</taxon>
        <taxon>Alphaproteobacteria</taxon>
        <taxon>Acetobacterales</taxon>
        <taxon>Acetobacteraceae</taxon>
        <taxon>Acetobacter</taxon>
    </lineage>
</organism>
<keyword evidence="2" id="KW-0805">Transcription regulation</keyword>
<name>A0A4Y3TNW2_9PROT</name>
<evidence type="ECO:0000313" key="6">
    <source>
        <dbReference type="EMBL" id="GEB83129.1"/>
    </source>
</evidence>
<evidence type="ECO:0000256" key="2">
    <source>
        <dbReference type="ARBA" id="ARBA00023015"/>
    </source>
</evidence>
<dbReference type="FunFam" id="1.10.10.10:FF:000001">
    <property type="entry name" value="LysR family transcriptional regulator"/>
    <property type="match status" value="1"/>
</dbReference>
<dbReference type="Gene3D" id="3.40.190.10">
    <property type="entry name" value="Periplasmic binding protein-like II"/>
    <property type="match status" value="2"/>
</dbReference>
<dbReference type="SUPFAM" id="SSF46785">
    <property type="entry name" value="Winged helix' DNA-binding domain"/>
    <property type="match status" value="1"/>
</dbReference>
<dbReference type="AlphaFoldDB" id="A0A4Y3TNW2"/>
<dbReference type="STRING" id="104099.AD949_05580"/>
<dbReference type="SUPFAM" id="SSF53850">
    <property type="entry name" value="Periplasmic binding protein-like II"/>
    <property type="match status" value="1"/>
</dbReference>
<comment type="caution">
    <text evidence="6">The sequence shown here is derived from an EMBL/GenBank/DDBJ whole genome shotgun (WGS) entry which is preliminary data.</text>
</comment>
<dbReference type="GO" id="GO:0003677">
    <property type="term" value="F:DNA binding"/>
    <property type="evidence" value="ECO:0007669"/>
    <property type="project" value="UniProtKB-KW"/>
</dbReference>
<sequence length="294" mass="31974">MELRHLRYFVILAEELHFARAAERLAISPPTLTVQIQEIERTLSAQLLKRTKRSVALTSAGEVFLVEARRVLQQFATAENVGRRAGRGELGRVEIGYVGSAAYTGLLQAQMSQFSGDYPDVHVNAREFEMEKLPKLIADGEVDIGFVRLPMTLPASLEHHVLIRDHFCLARPAAQTDSPEEAVAPADLAAAAFVLPEQAFGTFQVASLGGFTPRIVSRPGSLLAVLTQVSIGRGVAVIPSTLRAVVTLPAVAFHTLSGEPIISEIAALFRSDENAPTARNFITQLRKLETRSVS</sequence>
<dbReference type="PANTHER" id="PTHR30346:SF17">
    <property type="entry name" value="LYSR FAMILY TRANSCRIPTIONAL REGULATOR"/>
    <property type="match status" value="1"/>
</dbReference>
<dbReference type="InterPro" id="IPR005119">
    <property type="entry name" value="LysR_subst-bd"/>
</dbReference>
<dbReference type="EMBL" id="BJMU01000007">
    <property type="protein sequence ID" value="GEB83129.1"/>
    <property type="molecule type" value="Genomic_DNA"/>
</dbReference>
<accession>A0A4Y3TNW2</accession>
<reference evidence="6 7" key="1">
    <citation type="submission" date="2019-06" db="EMBL/GenBank/DDBJ databases">
        <title>Whole genome shotgun sequence of Acetobacter orleanensis NBRC 13752.</title>
        <authorList>
            <person name="Hosoyama A."/>
            <person name="Uohara A."/>
            <person name="Ohji S."/>
            <person name="Ichikawa N."/>
        </authorList>
    </citation>
    <scope>NUCLEOTIDE SEQUENCE [LARGE SCALE GENOMIC DNA]</scope>
    <source>
        <strain evidence="6 7">NBRC 13752</strain>
    </source>
</reference>
<evidence type="ECO:0000259" key="5">
    <source>
        <dbReference type="PROSITE" id="PS50931"/>
    </source>
</evidence>
<keyword evidence="7" id="KW-1185">Reference proteome</keyword>
<evidence type="ECO:0000313" key="7">
    <source>
        <dbReference type="Proteomes" id="UP000317617"/>
    </source>
</evidence>
<gene>
    <name evidence="6" type="ORF">AOR01nite_16060</name>
</gene>
<dbReference type="OrthoDB" id="9811588at2"/>